<feature type="domain" description="Radical SAM core" evidence="5">
    <location>
        <begin position="87"/>
        <end position="300"/>
    </location>
</feature>
<dbReference type="PROSITE" id="PS51918">
    <property type="entry name" value="RADICAL_SAM"/>
    <property type="match status" value="1"/>
</dbReference>
<dbReference type="InterPro" id="IPR056488">
    <property type="entry name" value="Zn_ribbon_HMPTM"/>
</dbReference>
<dbReference type="InterPro" id="IPR013785">
    <property type="entry name" value="Aldolase_TIM"/>
</dbReference>
<evidence type="ECO:0000313" key="7">
    <source>
        <dbReference type="Proteomes" id="UP001594351"/>
    </source>
</evidence>
<reference evidence="6 7" key="1">
    <citation type="submission" date="2024-09" db="EMBL/GenBank/DDBJ databases">
        <title>Laminarin stimulates single cell rates of sulfate reduction while oxygen inhibits transcriptomic activity in coastal marine sediment.</title>
        <authorList>
            <person name="Lindsay M."/>
            <person name="Orcutt B."/>
            <person name="Emerson D."/>
            <person name="Stepanauskas R."/>
            <person name="D'Angelo T."/>
        </authorList>
    </citation>
    <scope>NUCLEOTIDE SEQUENCE [LARGE SCALE GENOMIC DNA]</scope>
    <source>
        <strain evidence="6">SAG AM-311-K15</strain>
    </source>
</reference>
<dbReference type="InterPro" id="IPR007197">
    <property type="entry name" value="rSAM"/>
</dbReference>
<protein>
    <submittedName>
        <fullName evidence="6">Radical SAM protein</fullName>
    </submittedName>
</protein>
<proteinExistence type="predicted"/>
<comment type="caution">
    <text evidence="6">The sequence shown here is derived from an EMBL/GenBank/DDBJ whole genome shotgun (WGS) entry which is preliminary data.</text>
</comment>
<dbReference type="SUPFAM" id="SSF102114">
    <property type="entry name" value="Radical SAM enzymes"/>
    <property type="match status" value="1"/>
</dbReference>
<dbReference type="Pfam" id="PF04055">
    <property type="entry name" value="Radical_SAM"/>
    <property type="match status" value="1"/>
</dbReference>
<dbReference type="SFLD" id="SFLDS00029">
    <property type="entry name" value="Radical_SAM"/>
    <property type="match status" value="1"/>
</dbReference>
<dbReference type="CDD" id="cd01335">
    <property type="entry name" value="Radical_SAM"/>
    <property type="match status" value="1"/>
</dbReference>
<organism evidence="6 7">
    <name type="scientific">candidate division CSSED10-310 bacterium</name>
    <dbReference type="NCBI Taxonomy" id="2855610"/>
    <lineage>
        <taxon>Bacteria</taxon>
        <taxon>Bacteria division CSSED10-310</taxon>
    </lineage>
</organism>
<evidence type="ECO:0000256" key="2">
    <source>
        <dbReference type="ARBA" id="ARBA00022723"/>
    </source>
</evidence>
<dbReference type="EMBL" id="JBHPBY010000186">
    <property type="protein sequence ID" value="MFC1851414.1"/>
    <property type="molecule type" value="Genomic_DNA"/>
</dbReference>
<evidence type="ECO:0000313" key="6">
    <source>
        <dbReference type="EMBL" id="MFC1851414.1"/>
    </source>
</evidence>
<dbReference type="InterPro" id="IPR058240">
    <property type="entry name" value="rSAM_sf"/>
</dbReference>
<keyword evidence="2" id="KW-0479">Metal-binding</keyword>
<keyword evidence="3" id="KW-0408">Iron</keyword>
<evidence type="ECO:0000259" key="5">
    <source>
        <dbReference type="PROSITE" id="PS51918"/>
    </source>
</evidence>
<evidence type="ECO:0000256" key="1">
    <source>
        <dbReference type="ARBA" id="ARBA00022691"/>
    </source>
</evidence>
<evidence type="ECO:0000256" key="4">
    <source>
        <dbReference type="ARBA" id="ARBA00023014"/>
    </source>
</evidence>
<name>A0ABV6YYZ8_UNCC1</name>
<dbReference type="PANTHER" id="PTHR43306:SF1">
    <property type="entry name" value="7,8-DIHYDRO-6-HYDROXYMETHYLPTERIN DIMETHYLTRANSFERASE"/>
    <property type="match status" value="1"/>
</dbReference>
<accession>A0ABV6YYZ8</accession>
<dbReference type="PANTHER" id="PTHR43306">
    <property type="entry name" value="7,8-DIHYDRO-6-HYDROXYMETHYLPTERIN DIMETHYLTRANSFERASE"/>
    <property type="match status" value="1"/>
</dbReference>
<keyword evidence="1" id="KW-0949">S-adenosyl-L-methionine</keyword>
<dbReference type="Proteomes" id="UP001594351">
    <property type="component" value="Unassembled WGS sequence"/>
</dbReference>
<dbReference type="Gene3D" id="3.20.20.70">
    <property type="entry name" value="Aldolase class I"/>
    <property type="match status" value="1"/>
</dbReference>
<dbReference type="InterPro" id="IPR034474">
    <property type="entry name" value="Methyltransferase_Class_D"/>
</dbReference>
<gene>
    <name evidence="6" type="ORF">ACFL27_14550</name>
</gene>
<dbReference type="SFLD" id="SFLDG01067">
    <property type="entry name" value="SPASM/twitch_domain_containing"/>
    <property type="match status" value="1"/>
</dbReference>
<keyword evidence="4" id="KW-0411">Iron-sulfur</keyword>
<evidence type="ECO:0000256" key="3">
    <source>
        <dbReference type="ARBA" id="ARBA00023004"/>
    </source>
</evidence>
<sequence>MFEPLFLGITESTCPVCRSLVPTKLLGLAGDLYFEKFCPEHGPDLVFVRADVDDYVRTLRYVKAAVKPRTSAGDAQVPCPSGCGFCERHEQHLCLPIVEITQRCDLACPVCLVDAQGESALTVSEFSFILDQLLQAEPQIDILNLSGGEPLTHPDLLALIDHALSRPEIIRVSISTNGLAFLQDKKILTELRERDVVVSLQFDGFHDRIYEILRGRPLWQKKRSILDLLIANNITTSLTVTAARAVNEHEFAPLLELLFSTPNIVSMMIQPLVYEGRARQGLIPEKRLTLPEIIRLLGQTGLISESDFTPLPCCHPACFSLAFYVMLNDGRHTALGKLIDAPTWLDTIANKAIFGLEQDEYEQIKGFIYNLWSGPAANNPDSEAVLSTIRQLLREINKQSCSCFDPRVAFAVGERKIKSIFIHAFQDVDTFDLARVRRCCNGYPQKDGRVIPACVYNVLQRHEV</sequence>
<keyword evidence="7" id="KW-1185">Reference proteome</keyword>
<dbReference type="Pfam" id="PF23545">
    <property type="entry name" value="Zn_ribbon_HMPTM"/>
    <property type="match status" value="1"/>
</dbReference>